<dbReference type="GO" id="GO:0005634">
    <property type="term" value="C:nucleus"/>
    <property type="evidence" value="ECO:0007669"/>
    <property type="project" value="UniProtKB-SubCell"/>
</dbReference>
<sequence length="243" mass="27542">MSRRIPSISDLNVQSEQPIKRFKTSPSSLDPSPYRNIFEQFDDVLPTPTVITNTQTKISKQFVPKGSSQHSSTTSSSIARSIMTKTKTKSNDELWSILFRPKTRHDLVVHPKKVKELQEILERSCEIVKDNHKRPTKLILISGPSGSGKSTCLRILASSMNINIIEWETRTTSNLTTTVSDEQRDDRQWADSQKRLFRTFVFQSTRYLSSSTGNSSNGLIFDDENEESLKSSSTSNKQLVLIE</sequence>
<comment type="similarity">
    <text evidence="2">Belongs to the rad17/RAD24 family.</text>
</comment>
<keyword evidence="6" id="KW-0539">Nucleus</keyword>
<proteinExistence type="inferred from homology"/>
<keyword evidence="7" id="KW-0131">Cell cycle</keyword>
<comment type="caution">
    <text evidence="9">The sequence shown here is derived from an EMBL/GenBank/DDBJ whole genome shotgun (WGS) entry which is preliminary data.</text>
</comment>
<evidence type="ECO:0000256" key="8">
    <source>
        <dbReference type="SAM" id="MobiDB-lite"/>
    </source>
</evidence>
<feature type="compositionally biased region" description="Low complexity" evidence="8">
    <location>
        <begin position="67"/>
        <end position="77"/>
    </location>
</feature>
<accession>A0A816ED26</accession>
<evidence type="ECO:0000256" key="4">
    <source>
        <dbReference type="ARBA" id="ARBA00022763"/>
    </source>
</evidence>
<dbReference type="GO" id="GO:0000077">
    <property type="term" value="P:DNA damage checkpoint signaling"/>
    <property type="evidence" value="ECO:0007669"/>
    <property type="project" value="TreeGrafter"/>
</dbReference>
<evidence type="ECO:0000256" key="7">
    <source>
        <dbReference type="ARBA" id="ARBA00023306"/>
    </source>
</evidence>
<name>A0A816ED26_ADIRI</name>
<keyword evidence="3" id="KW-0547">Nucleotide-binding</keyword>
<feature type="non-terminal residue" evidence="9">
    <location>
        <position position="1"/>
    </location>
</feature>
<dbReference type="Pfam" id="PF03215">
    <property type="entry name" value="Rad17"/>
    <property type="match status" value="1"/>
</dbReference>
<comment type="subcellular location">
    <subcellularLocation>
        <location evidence="1">Nucleus</location>
    </subcellularLocation>
</comment>
<dbReference type="Gene3D" id="3.40.50.300">
    <property type="entry name" value="P-loop containing nucleotide triphosphate hydrolases"/>
    <property type="match status" value="1"/>
</dbReference>
<dbReference type="PANTHER" id="PTHR12172:SF0">
    <property type="entry name" value="CELL CYCLE CHECKPOINT PROTEIN RAD17"/>
    <property type="match status" value="1"/>
</dbReference>
<dbReference type="GO" id="GO:0003689">
    <property type="term" value="F:DNA clamp loader activity"/>
    <property type="evidence" value="ECO:0007669"/>
    <property type="project" value="TreeGrafter"/>
</dbReference>
<dbReference type="PANTHER" id="PTHR12172">
    <property type="entry name" value="CELL CYCLE CHECKPOINT PROTEIN RAD17"/>
    <property type="match status" value="1"/>
</dbReference>
<keyword evidence="10" id="KW-1185">Reference proteome</keyword>
<evidence type="ECO:0000313" key="10">
    <source>
        <dbReference type="Proteomes" id="UP000663828"/>
    </source>
</evidence>
<feature type="region of interest" description="Disordered" evidence="8">
    <location>
        <begin position="61"/>
        <end position="80"/>
    </location>
</feature>
<evidence type="ECO:0000256" key="1">
    <source>
        <dbReference type="ARBA" id="ARBA00004123"/>
    </source>
</evidence>
<dbReference type="InterPro" id="IPR004582">
    <property type="entry name" value="Checkpoint_prot_Rad17_Rad24"/>
</dbReference>
<dbReference type="GO" id="GO:0005524">
    <property type="term" value="F:ATP binding"/>
    <property type="evidence" value="ECO:0007669"/>
    <property type="project" value="UniProtKB-KW"/>
</dbReference>
<keyword evidence="4" id="KW-0227">DNA damage</keyword>
<organism evidence="9 10">
    <name type="scientific">Adineta ricciae</name>
    <name type="common">Rotifer</name>
    <dbReference type="NCBI Taxonomy" id="249248"/>
    <lineage>
        <taxon>Eukaryota</taxon>
        <taxon>Metazoa</taxon>
        <taxon>Spiralia</taxon>
        <taxon>Gnathifera</taxon>
        <taxon>Rotifera</taxon>
        <taxon>Eurotatoria</taxon>
        <taxon>Bdelloidea</taxon>
        <taxon>Adinetida</taxon>
        <taxon>Adinetidae</taxon>
        <taxon>Adineta</taxon>
    </lineage>
</organism>
<evidence type="ECO:0000256" key="2">
    <source>
        <dbReference type="ARBA" id="ARBA00006168"/>
    </source>
</evidence>
<dbReference type="InterPro" id="IPR027417">
    <property type="entry name" value="P-loop_NTPase"/>
</dbReference>
<dbReference type="EMBL" id="CAJNOR010009420">
    <property type="protein sequence ID" value="CAF1644428.1"/>
    <property type="molecule type" value="Genomic_DNA"/>
</dbReference>
<evidence type="ECO:0000256" key="6">
    <source>
        <dbReference type="ARBA" id="ARBA00023242"/>
    </source>
</evidence>
<dbReference type="GO" id="GO:0006281">
    <property type="term" value="P:DNA repair"/>
    <property type="evidence" value="ECO:0007669"/>
    <property type="project" value="InterPro"/>
</dbReference>
<evidence type="ECO:0000313" key="9">
    <source>
        <dbReference type="EMBL" id="CAF1644428.1"/>
    </source>
</evidence>
<dbReference type="AlphaFoldDB" id="A0A816ED26"/>
<dbReference type="SUPFAM" id="SSF52540">
    <property type="entry name" value="P-loop containing nucleoside triphosphate hydrolases"/>
    <property type="match status" value="2"/>
</dbReference>
<evidence type="ECO:0000256" key="3">
    <source>
        <dbReference type="ARBA" id="ARBA00022741"/>
    </source>
</evidence>
<reference evidence="9" key="1">
    <citation type="submission" date="2021-02" db="EMBL/GenBank/DDBJ databases">
        <authorList>
            <person name="Nowell W R."/>
        </authorList>
    </citation>
    <scope>NUCLEOTIDE SEQUENCE</scope>
</reference>
<dbReference type="Proteomes" id="UP000663828">
    <property type="component" value="Unassembled WGS sequence"/>
</dbReference>
<dbReference type="GO" id="GO:0003682">
    <property type="term" value="F:chromatin binding"/>
    <property type="evidence" value="ECO:0007669"/>
    <property type="project" value="TreeGrafter"/>
</dbReference>
<dbReference type="GO" id="GO:0033314">
    <property type="term" value="P:mitotic DNA replication checkpoint signaling"/>
    <property type="evidence" value="ECO:0007669"/>
    <property type="project" value="TreeGrafter"/>
</dbReference>
<gene>
    <name evidence="9" type="ORF">XAT740_LOCUS53886</name>
</gene>
<feature type="region of interest" description="Disordered" evidence="8">
    <location>
        <begin position="1"/>
        <end position="30"/>
    </location>
</feature>
<keyword evidence="5" id="KW-0067">ATP-binding</keyword>
<evidence type="ECO:0000256" key="5">
    <source>
        <dbReference type="ARBA" id="ARBA00022840"/>
    </source>
</evidence>
<protein>
    <submittedName>
        <fullName evidence="9">Uncharacterized protein</fullName>
    </submittedName>
</protein>